<keyword evidence="6" id="KW-0812">Transmembrane</keyword>
<dbReference type="InterPro" id="IPR051286">
    <property type="entry name" value="JAK"/>
</dbReference>
<evidence type="ECO:0000256" key="5">
    <source>
        <dbReference type="ARBA" id="ARBA00022679"/>
    </source>
</evidence>
<dbReference type="InterPro" id="IPR000001">
    <property type="entry name" value="Kringle"/>
</dbReference>
<dbReference type="PROSITE" id="PS00107">
    <property type="entry name" value="PROTEIN_KINASE_ATP"/>
    <property type="match status" value="1"/>
</dbReference>
<dbReference type="Pfam" id="PF00051">
    <property type="entry name" value="Kringle"/>
    <property type="match status" value="3"/>
</dbReference>
<dbReference type="Gene3D" id="2.60.40.10">
    <property type="entry name" value="Immunoglobulins"/>
    <property type="match status" value="1"/>
</dbReference>
<dbReference type="PROSITE" id="PS00109">
    <property type="entry name" value="PROTEIN_KINASE_TYR"/>
    <property type="match status" value="1"/>
</dbReference>
<dbReference type="CDD" id="cd00192">
    <property type="entry name" value="PTKc"/>
    <property type="match status" value="1"/>
</dbReference>
<evidence type="ECO:0000256" key="10">
    <source>
        <dbReference type="ARBA" id="ARBA00022989"/>
    </source>
</evidence>
<keyword evidence="8" id="KW-0418">Kinase</keyword>
<evidence type="ECO:0000259" key="20">
    <source>
        <dbReference type="PROSITE" id="PS50011"/>
    </source>
</evidence>
<evidence type="ECO:0000256" key="8">
    <source>
        <dbReference type="ARBA" id="ARBA00022777"/>
    </source>
</evidence>
<keyword evidence="24" id="KW-1185">Reference proteome</keyword>
<evidence type="ECO:0000313" key="23">
    <source>
        <dbReference type="EMBL" id="KAL3288358.1"/>
    </source>
</evidence>
<dbReference type="Gene3D" id="2.40.20.10">
    <property type="entry name" value="Plasminogen Kringle 4"/>
    <property type="match status" value="4"/>
</dbReference>
<dbReference type="Proteomes" id="UP001516400">
    <property type="component" value="Unassembled WGS sequence"/>
</dbReference>
<dbReference type="PROSITE" id="PS50835">
    <property type="entry name" value="IG_LIKE"/>
    <property type="match status" value="1"/>
</dbReference>
<evidence type="ECO:0000256" key="16">
    <source>
        <dbReference type="ARBA" id="ARBA00051243"/>
    </source>
</evidence>
<keyword evidence="9 18" id="KW-0067">ATP-binding</keyword>
<accession>A0ABD2PBR1</accession>
<dbReference type="PANTHER" id="PTHR45807">
    <property type="entry name" value="TYROSINE-PROTEIN KINASE HOPSCOTCH"/>
    <property type="match status" value="1"/>
</dbReference>
<evidence type="ECO:0000256" key="9">
    <source>
        <dbReference type="ARBA" id="ARBA00022840"/>
    </source>
</evidence>
<keyword evidence="4 17" id="KW-0420">Kringle</keyword>
<feature type="domain" description="Kringle" evidence="21">
    <location>
        <begin position="57"/>
        <end position="148"/>
    </location>
</feature>
<reference evidence="23 24" key="1">
    <citation type="journal article" date="2021" name="BMC Biol.">
        <title>Horizontally acquired antibacterial genes associated with adaptive radiation of ladybird beetles.</title>
        <authorList>
            <person name="Li H.S."/>
            <person name="Tang X.F."/>
            <person name="Huang Y.H."/>
            <person name="Xu Z.Y."/>
            <person name="Chen M.L."/>
            <person name="Du X.Y."/>
            <person name="Qiu B.Y."/>
            <person name="Chen P.T."/>
            <person name="Zhang W."/>
            <person name="Slipinski A."/>
            <person name="Escalona H.E."/>
            <person name="Waterhouse R.M."/>
            <person name="Zwick A."/>
            <person name="Pang H."/>
        </authorList>
    </citation>
    <scope>NUCLEOTIDE SEQUENCE [LARGE SCALE GENOMIC DNA]</scope>
    <source>
        <strain evidence="23">SYSU2018</strain>
    </source>
</reference>
<dbReference type="GO" id="GO:0048468">
    <property type="term" value="P:cell development"/>
    <property type="evidence" value="ECO:0007669"/>
    <property type="project" value="UniProtKB-ARBA"/>
</dbReference>
<keyword evidence="11" id="KW-0472">Membrane</keyword>
<dbReference type="GO" id="GO:0050793">
    <property type="term" value="P:regulation of developmental process"/>
    <property type="evidence" value="ECO:0007669"/>
    <property type="project" value="UniProtKB-ARBA"/>
</dbReference>
<dbReference type="InterPro" id="IPR001245">
    <property type="entry name" value="Ser-Thr/Tyr_kinase_cat_dom"/>
</dbReference>
<dbReference type="PROSITE" id="PS50092">
    <property type="entry name" value="TSP1"/>
    <property type="match status" value="1"/>
</dbReference>
<dbReference type="InterPro" id="IPR000719">
    <property type="entry name" value="Prot_kinase_dom"/>
</dbReference>
<evidence type="ECO:0000256" key="1">
    <source>
        <dbReference type="ARBA" id="ARBA00004167"/>
    </source>
</evidence>
<dbReference type="PANTHER" id="PTHR45807:SF7">
    <property type="entry name" value="TYROSINE-PROTEIN KINASE HOPSCOTCH"/>
    <property type="match status" value="1"/>
</dbReference>
<dbReference type="InterPro" id="IPR036383">
    <property type="entry name" value="TSP1_rpt_sf"/>
</dbReference>
<evidence type="ECO:0000256" key="13">
    <source>
        <dbReference type="ARBA" id="ARBA00023157"/>
    </source>
</evidence>
<dbReference type="SUPFAM" id="SSF57440">
    <property type="entry name" value="Kringle-like"/>
    <property type="match status" value="4"/>
</dbReference>
<dbReference type="InterPro" id="IPR007110">
    <property type="entry name" value="Ig-like_dom"/>
</dbReference>
<dbReference type="SMART" id="SM00130">
    <property type="entry name" value="KR"/>
    <property type="match status" value="4"/>
</dbReference>
<dbReference type="GO" id="GO:0012505">
    <property type="term" value="C:endomembrane system"/>
    <property type="evidence" value="ECO:0007669"/>
    <property type="project" value="UniProtKB-SubCell"/>
</dbReference>
<evidence type="ECO:0000256" key="15">
    <source>
        <dbReference type="ARBA" id="ARBA00023180"/>
    </source>
</evidence>
<dbReference type="GO" id="GO:0051130">
    <property type="term" value="P:positive regulation of cellular component organization"/>
    <property type="evidence" value="ECO:0007669"/>
    <property type="project" value="UniProtKB-ARBA"/>
</dbReference>
<dbReference type="InterPro" id="IPR011009">
    <property type="entry name" value="Kinase-like_dom_sf"/>
</dbReference>
<evidence type="ECO:0000256" key="18">
    <source>
        <dbReference type="PROSITE-ProRule" id="PRU10141"/>
    </source>
</evidence>
<dbReference type="InterPro" id="IPR036179">
    <property type="entry name" value="Ig-like_dom_sf"/>
</dbReference>
<keyword evidence="12" id="KW-0829">Tyrosine-protein kinase</keyword>
<dbReference type="Pfam" id="PF00090">
    <property type="entry name" value="TSP_1"/>
    <property type="match status" value="1"/>
</dbReference>
<dbReference type="EMBL" id="JABFTP020000185">
    <property type="protein sequence ID" value="KAL3288358.1"/>
    <property type="molecule type" value="Genomic_DNA"/>
</dbReference>
<dbReference type="PRINTS" id="PR00109">
    <property type="entry name" value="TYRKINASE"/>
</dbReference>
<proteinExistence type="predicted"/>
<feature type="domain" description="Protein kinase" evidence="20">
    <location>
        <begin position="1231"/>
        <end position="1485"/>
    </location>
</feature>
<dbReference type="Gene3D" id="2.20.100.10">
    <property type="entry name" value="Thrombospondin type-1 (TSP1) repeat"/>
    <property type="match status" value="1"/>
</dbReference>
<dbReference type="SMART" id="SM00219">
    <property type="entry name" value="TyrKc"/>
    <property type="match status" value="2"/>
</dbReference>
<gene>
    <name evidence="23" type="ORF">HHI36_002806</name>
</gene>
<feature type="domain" description="Kringle" evidence="21">
    <location>
        <begin position="482"/>
        <end position="558"/>
    </location>
</feature>
<keyword evidence="7 18" id="KW-0547">Nucleotide-binding</keyword>
<dbReference type="PROSITE" id="PS50011">
    <property type="entry name" value="PROTEIN_KINASE_DOM"/>
    <property type="match status" value="2"/>
</dbReference>
<keyword evidence="10" id="KW-1133">Transmembrane helix</keyword>
<keyword evidence="15" id="KW-0325">Glycoprotein</keyword>
<evidence type="ECO:0000256" key="3">
    <source>
        <dbReference type="ARBA" id="ARBA00011902"/>
    </source>
</evidence>
<evidence type="ECO:0000256" key="19">
    <source>
        <dbReference type="SAM" id="MobiDB-lite"/>
    </source>
</evidence>
<dbReference type="SUPFAM" id="SSF82895">
    <property type="entry name" value="TSP-1 type 1 repeat"/>
    <property type="match status" value="1"/>
</dbReference>
<feature type="region of interest" description="Disordered" evidence="19">
    <location>
        <begin position="1"/>
        <end position="22"/>
    </location>
</feature>
<evidence type="ECO:0000256" key="4">
    <source>
        <dbReference type="ARBA" id="ARBA00022572"/>
    </source>
</evidence>
<dbReference type="SMART" id="SM00209">
    <property type="entry name" value="TSP1"/>
    <property type="match status" value="1"/>
</dbReference>
<keyword evidence="13" id="KW-1015">Disulfide bond</keyword>
<feature type="domain" description="Kringle" evidence="21">
    <location>
        <begin position="1"/>
        <end position="50"/>
    </location>
</feature>
<dbReference type="EC" id="2.7.10.1" evidence="3"/>
<feature type="binding site" evidence="18">
    <location>
        <position position="1648"/>
    </location>
    <ligand>
        <name>ATP</name>
        <dbReference type="ChEBI" id="CHEBI:30616"/>
    </ligand>
</feature>
<dbReference type="GO" id="GO:0005524">
    <property type="term" value="F:ATP binding"/>
    <property type="evidence" value="ECO:0007669"/>
    <property type="project" value="UniProtKB-UniRule"/>
</dbReference>
<feature type="domain" description="Protein kinase" evidence="20">
    <location>
        <begin position="1611"/>
        <end position="1884"/>
    </location>
</feature>
<name>A0ABD2PBR1_9CUCU</name>
<dbReference type="SUPFAM" id="SSF56112">
    <property type="entry name" value="Protein kinase-like (PK-like)"/>
    <property type="match status" value="2"/>
</dbReference>
<dbReference type="PROSITE" id="PS50070">
    <property type="entry name" value="KRINGLE_2"/>
    <property type="match status" value="4"/>
</dbReference>
<dbReference type="GO" id="GO:0030182">
    <property type="term" value="P:neuron differentiation"/>
    <property type="evidence" value="ECO:0007669"/>
    <property type="project" value="UniProtKB-ARBA"/>
</dbReference>
<dbReference type="InterPro" id="IPR017441">
    <property type="entry name" value="Protein_kinase_ATP_BS"/>
</dbReference>
<evidence type="ECO:0000256" key="7">
    <source>
        <dbReference type="ARBA" id="ARBA00022741"/>
    </source>
</evidence>
<evidence type="ECO:0000259" key="21">
    <source>
        <dbReference type="PROSITE" id="PS50070"/>
    </source>
</evidence>
<evidence type="ECO:0000313" key="24">
    <source>
        <dbReference type="Proteomes" id="UP001516400"/>
    </source>
</evidence>
<evidence type="ECO:0000259" key="22">
    <source>
        <dbReference type="PROSITE" id="PS50835"/>
    </source>
</evidence>
<dbReference type="GO" id="GO:0016020">
    <property type="term" value="C:membrane"/>
    <property type="evidence" value="ECO:0007669"/>
    <property type="project" value="UniProtKB-SubCell"/>
</dbReference>
<evidence type="ECO:0000256" key="2">
    <source>
        <dbReference type="ARBA" id="ARBA00004308"/>
    </source>
</evidence>
<feature type="domain" description="Kringle" evidence="21">
    <location>
        <begin position="565"/>
        <end position="648"/>
    </location>
</feature>
<organism evidence="23 24">
    <name type="scientific">Cryptolaemus montrouzieri</name>
    <dbReference type="NCBI Taxonomy" id="559131"/>
    <lineage>
        <taxon>Eukaryota</taxon>
        <taxon>Metazoa</taxon>
        <taxon>Ecdysozoa</taxon>
        <taxon>Arthropoda</taxon>
        <taxon>Hexapoda</taxon>
        <taxon>Insecta</taxon>
        <taxon>Pterygota</taxon>
        <taxon>Neoptera</taxon>
        <taxon>Endopterygota</taxon>
        <taxon>Coleoptera</taxon>
        <taxon>Polyphaga</taxon>
        <taxon>Cucujiformia</taxon>
        <taxon>Coccinelloidea</taxon>
        <taxon>Coccinellidae</taxon>
        <taxon>Scymninae</taxon>
        <taxon>Scymnini</taxon>
        <taxon>Cryptolaemus</taxon>
    </lineage>
</organism>
<dbReference type="PROSITE" id="PS00021">
    <property type="entry name" value="KRINGLE_1"/>
    <property type="match status" value="2"/>
</dbReference>
<dbReference type="SUPFAM" id="SSF48726">
    <property type="entry name" value="Immunoglobulin"/>
    <property type="match status" value="1"/>
</dbReference>
<comment type="caution">
    <text evidence="23">The sequence shown here is derived from an EMBL/GenBank/DDBJ whole genome shotgun (WGS) entry which is preliminary data.</text>
</comment>
<dbReference type="InterPro" id="IPR020635">
    <property type="entry name" value="Tyr_kinase_cat_dom"/>
</dbReference>
<dbReference type="InterPro" id="IPR013783">
    <property type="entry name" value="Ig-like_fold"/>
</dbReference>
<dbReference type="InterPro" id="IPR018056">
    <property type="entry name" value="Kringle_CS"/>
</dbReference>
<dbReference type="InterPro" id="IPR038178">
    <property type="entry name" value="Kringle_sf"/>
</dbReference>
<comment type="subcellular location">
    <subcellularLocation>
        <location evidence="2">Endomembrane system</location>
    </subcellularLocation>
    <subcellularLocation>
        <location evidence="1">Membrane</location>
        <topology evidence="1">Single-pass membrane protein</topology>
    </subcellularLocation>
</comment>
<dbReference type="InterPro" id="IPR013806">
    <property type="entry name" value="Kringle-like"/>
</dbReference>
<feature type="domain" description="Ig-like" evidence="22">
    <location>
        <begin position="1018"/>
        <end position="1118"/>
    </location>
</feature>
<evidence type="ECO:0000256" key="14">
    <source>
        <dbReference type="ARBA" id="ARBA00023170"/>
    </source>
</evidence>
<dbReference type="FunFam" id="1.10.510.10:FF:001512">
    <property type="entry name" value="Receptor tyrosine-protein kinase erbB-2"/>
    <property type="match status" value="1"/>
</dbReference>
<comment type="caution">
    <text evidence="17">Lacks conserved residue(s) required for the propagation of feature annotation.</text>
</comment>
<comment type="catalytic activity">
    <reaction evidence="16">
        <text>L-tyrosyl-[protein] + ATP = O-phospho-L-tyrosyl-[protein] + ADP + H(+)</text>
        <dbReference type="Rhea" id="RHEA:10596"/>
        <dbReference type="Rhea" id="RHEA-COMP:10136"/>
        <dbReference type="Rhea" id="RHEA-COMP:20101"/>
        <dbReference type="ChEBI" id="CHEBI:15378"/>
        <dbReference type="ChEBI" id="CHEBI:30616"/>
        <dbReference type="ChEBI" id="CHEBI:46858"/>
        <dbReference type="ChEBI" id="CHEBI:61978"/>
        <dbReference type="ChEBI" id="CHEBI:456216"/>
        <dbReference type="EC" id="2.7.10.1"/>
    </reaction>
</comment>
<keyword evidence="5" id="KW-0808">Transferase</keyword>
<evidence type="ECO:0000256" key="6">
    <source>
        <dbReference type="ARBA" id="ARBA00022692"/>
    </source>
</evidence>
<dbReference type="GO" id="GO:0004714">
    <property type="term" value="F:transmembrane receptor protein tyrosine kinase activity"/>
    <property type="evidence" value="ECO:0007669"/>
    <property type="project" value="UniProtKB-EC"/>
</dbReference>
<dbReference type="InterPro" id="IPR008266">
    <property type="entry name" value="Tyr_kinase_AS"/>
</dbReference>
<dbReference type="Pfam" id="PF07714">
    <property type="entry name" value="PK_Tyr_Ser-Thr"/>
    <property type="match status" value="2"/>
</dbReference>
<sequence>MDSITDSDFPDASREMSKNYCRNPNRDPKGPWCYTMNEDLINETCSIPLCSFSECRLTGPGMEYMGEHGKSVSDRKCLKWNKDRHKVERDGHLVRQNKFEKVYFPDLDLSKAGKKCRNPDSDPGGPWCFVENEERNTVEKDFCQIPMCEEPVCVVFTKNYDTYMHFTDFNSTLDTLNFGIKLWDSDQYLEAEARLVLSVVALAMDKEDMVDMGTSVEIYISNKYSALTVNNKDQVETERTIGVLKSTKFTYFSLTWHRGFITLFKVGVTKPIFLAEYKTKNNLMGFKLNQFFYYAAQGTNILWTFPFCLDDFECDVQTTTGHLFQQYWPIRENKIGKVLPFHVRAFHSAKILLTTTPTTEYPSILVHFKAGDGYSRVVLKEYKNSPSLTLKELVLTDILDYWNWQEYSLSFFGDNLQLYWTKNSKAHLIIDLRNEVFKKLQWFSVCSDNSVAHWTFYCFPPEIAKPPPAFLPECSMNDEETNYVGTQDITSDGLACIPWSTKHLVPDFEQNFFEGNSSLIQLSYCRDPGNYHKGTYCYVISMFPEKSVVKKHCHIRKCKSQDCRMAGTGNDYTGMQNFSRSRRYCETWYGPTQIHPHALQYLNASLFPDLKMEDANNFCRNPSRNPAGSWCYTIDPSVPEDSCFVRDCDKAEECIIILSGRNEGRRTFILPQWKEKGAHGGLIFGLKLWDPDKIEGLSIEITPKKGVENIRLEIGADGNQKINLFYNGILMKEKTLPHLISSGSWTDFWLQIRQEEIMLGYKGVPHSLFEWKHSDLGNAFDPNFISFSTITNYYMGIYFKCDECHTESTSVNNVLKIYPVGVWLENGNGVYSNFSLRIRGSGTIWIPLYNLIHTGNYFIIELNQIQNKISLHKFVHYQPLILKTINVDGMLLEETYWTNYVILFTETTLYIKRNDTLVFDYETIPTEPILIYFFSLGVDNGLIIWSVNCELLDLDGPPRDGSWSSWSDWTCSVPCGGGDGFKTRTCTNPRPNIKGKLCIGSPIATGKCNDFECGDISPKTMNKIRSDLQINIFNFIIEEDSKVKIPNNKGLLKEIEKESPKSRYEWSLNGMLVDKEENHLILRDGEIFIEKVKPADSGVYVCVLYRVKGTRVIIRVVSLAVIPNSYSIITRATRKLSLDCRAVVLGYVYSDLSMKLFLNKTIYKDYGIIMLAATNIFNFDPLKENFTGDWKCVIEQKDLGFTWTTNYVRILVKKAPNLYTNLMEDELTKPLFVQKKDGSQGITLVHRSMWKVTKNKKTEVAMKILKQESCDKHLRDFLDLAGNWAFLQSKNIVRLYGVTLTRNISMVMEYFRLGPLNLYLQKNKNIVKTVDLIEASSNLASALWYLSEKRIVHGNIRCRKLMVHSHDDNSFTIKLADPGIHTFYGPNEVHWVPVECYANLDYARRSSSADVWAFSTTLWEIFTYGEEIVTKNLVEAKEMYKSGKILPKPPPCPDNIYQVMRECWHLDSDRRKQPQAIMRDINQILYQVYNSRRIHSYAKVFTKSKANGVPSMSGASTDSIFSNKTESTCISQSDDLITCANDDDLSVSSSYAGRLSECALLNSQDMLNYGETLSCDFSNILSNFNFSTATTSLDSINSMQSIFELDAGCNVVLQGRIGQGFYGEVYKATLEYYDNESEKSPRQVAVKKLKSSGISSSLQDFEREINIMKTLQHPNIIEILGVVRDPEILLVMEFVQHGSLQSYLKIYRESLSTKQLLKYALDIAKGMNYLGQKNVVHRDLAARNILVVDENHVKISDFGLAQVMGTNDYYILKTNRELPIKWYAPESLRDGKFSVRSDVWSYGVTMCEMFNCGEEPKLTNINQEEAKGQEQEVLLKALAAGERFPCPPMCPQAVYVRIIYPCWQNDPHERPSFIKLISESEDLLTQY</sequence>
<dbReference type="InterPro" id="IPR000884">
    <property type="entry name" value="TSP1_rpt"/>
</dbReference>
<evidence type="ECO:0000256" key="11">
    <source>
        <dbReference type="ARBA" id="ARBA00023136"/>
    </source>
</evidence>
<evidence type="ECO:0000256" key="17">
    <source>
        <dbReference type="PROSITE-ProRule" id="PRU00121"/>
    </source>
</evidence>
<keyword evidence="14" id="KW-0675">Receptor</keyword>
<protein>
    <recommendedName>
        <fullName evidence="3">receptor protein-tyrosine kinase</fullName>
        <ecNumber evidence="3">2.7.10.1</ecNumber>
    </recommendedName>
</protein>
<dbReference type="Gene3D" id="1.10.510.10">
    <property type="entry name" value="Transferase(Phosphotransferase) domain 1"/>
    <property type="match status" value="2"/>
</dbReference>
<evidence type="ECO:0000256" key="12">
    <source>
        <dbReference type="ARBA" id="ARBA00023137"/>
    </source>
</evidence>